<dbReference type="EMBL" id="VIIS01002042">
    <property type="protein sequence ID" value="KAF0289284.1"/>
    <property type="molecule type" value="Genomic_DNA"/>
</dbReference>
<dbReference type="Gene3D" id="1.10.238.10">
    <property type="entry name" value="EF-hand"/>
    <property type="match status" value="1"/>
</dbReference>
<dbReference type="PANTHER" id="PTHR36300:SF1">
    <property type="entry name" value="RAW, ISOFORM A"/>
    <property type="match status" value="1"/>
</dbReference>
<dbReference type="GO" id="GO:0005886">
    <property type="term" value="C:plasma membrane"/>
    <property type="evidence" value="ECO:0007669"/>
    <property type="project" value="TreeGrafter"/>
</dbReference>
<dbReference type="InterPro" id="IPR002048">
    <property type="entry name" value="EF_hand_dom"/>
</dbReference>
<dbReference type="PROSITE" id="PS50222">
    <property type="entry name" value="EF_HAND_2"/>
    <property type="match status" value="1"/>
</dbReference>
<dbReference type="Gene3D" id="3.40.50.450">
    <property type="match status" value="2"/>
</dbReference>
<dbReference type="GO" id="GO:0005509">
    <property type="term" value="F:calcium ion binding"/>
    <property type="evidence" value="ECO:0007669"/>
    <property type="project" value="InterPro"/>
</dbReference>
<feature type="compositionally biased region" description="Basic residues" evidence="1">
    <location>
        <begin position="40"/>
        <end position="51"/>
    </location>
</feature>
<dbReference type="InterPro" id="IPR011992">
    <property type="entry name" value="EF-hand-dom_pair"/>
</dbReference>
<gene>
    <name evidence="3" type="ORF">FJT64_001311</name>
</gene>
<evidence type="ECO:0000313" key="3">
    <source>
        <dbReference type="EMBL" id="KAF0289284.1"/>
    </source>
</evidence>
<feature type="domain" description="EF-hand" evidence="2">
    <location>
        <begin position="286"/>
        <end position="321"/>
    </location>
</feature>
<dbReference type="InterPro" id="IPR039470">
    <property type="entry name" value="Nuc_deoxyri_tr2"/>
</dbReference>
<feature type="compositionally biased region" description="Basic and acidic residues" evidence="1">
    <location>
        <begin position="52"/>
        <end position="63"/>
    </location>
</feature>
<dbReference type="OrthoDB" id="6493944at2759"/>
<dbReference type="AlphaFoldDB" id="A0A6A4VCM2"/>
<comment type="caution">
    <text evidence="3">The sequence shown here is derived from an EMBL/GenBank/DDBJ whole genome shotgun (WGS) entry which is preliminary data.</text>
</comment>
<evidence type="ECO:0000313" key="4">
    <source>
        <dbReference type="Proteomes" id="UP000440578"/>
    </source>
</evidence>
<name>A0A6A4VCM2_AMPAM</name>
<keyword evidence="4" id="KW-1185">Reference proteome</keyword>
<accession>A0A6A4VCM2</accession>
<dbReference type="Proteomes" id="UP000440578">
    <property type="component" value="Unassembled WGS sequence"/>
</dbReference>
<protein>
    <recommendedName>
        <fullName evidence="2">EF-hand domain-containing protein</fullName>
    </recommendedName>
</protein>
<feature type="compositionally biased region" description="Polar residues" evidence="1">
    <location>
        <begin position="1"/>
        <end position="10"/>
    </location>
</feature>
<organism evidence="3 4">
    <name type="scientific">Amphibalanus amphitrite</name>
    <name type="common">Striped barnacle</name>
    <name type="synonym">Balanus amphitrite</name>
    <dbReference type="NCBI Taxonomy" id="1232801"/>
    <lineage>
        <taxon>Eukaryota</taxon>
        <taxon>Metazoa</taxon>
        <taxon>Ecdysozoa</taxon>
        <taxon>Arthropoda</taxon>
        <taxon>Crustacea</taxon>
        <taxon>Multicrustacea</taxon>
        <taxon>Cirripedia</taxon>
        <taxon>Thoracica</taxon>
        <taxon>Thoracicalcarea</taxon>
        <taxon>Balanomorpha</taxon>
        <taxon>Balanoidea</taxon>
        <taxon>Balanidae</taxon>
        <taxon>Amphibalaninae</taxon>
        <taxon>Amphibalanus</taxon>
    </lineage>
</organism>
<evidence type="ECO:0000259" key="2">
    <source>
        <dbReference type="PROSITE" id="PS50222"/>
    </source>
</evidence>
<proteinExistence type="predicted"/>
<dbReference type="SUPFAM" id="SSF47473">
    <property type="entry name" value="EF-hand"/>
    <property type="match status" value="1"/>
</dbReference>
<dbReference type="PANTHER" id="PTHR36300">
    <property type="entry name" value="RAW, ISOFORM A"/>
    <property type="match status" value="1"/>
</dbReference>
<evidence type="ECO:0000256" key="1">
    <source>
        <dbReference type="SAM" id="MobiDB-lite"/>
    </source>
</evidence>
<sequence length="567" mass="62722">MGAMSYTSVPTRHIGRYEKLPRSSGRAQRKHPVHAEAPRAVRRARPRRGKRDGKVQEMVHSSRDCSTRTADEMTFASFCLFVNNLKKKVPPPPVISCQQERPPARLCKSAPPIGCGKYEVFLGGSCNPTTWRRDEAIPRLKELGITYYNPQVASWHPGLIALEEEAKQSATVLFFVIDNQTRGVSSMLEASYLAASGRKLVLVVSRHASSATICGEKITNTEYCDLNRTQNYLQDLVERQGLPVFETISSALDCTDKVLKKDIRVQDLRLDDNAVPVRNAHITLADKLHKLREVFANQDSEGRGSLSPAEVCTALRVCTGRTIYPNDCLALMAQIREVTEQTAGGSPDGRLSFEDFCLLVTELQGSSRRGGRGGRQSPSVLSRTAEMMHQLLTPLTRVAEWVLPQRLARQLSNGSAPTSDVRDVYLGGTLTNTSWRENIAIPILKKSALTFEHPATLLATERLTPTEAARLERCRTLLFVITDTSRAPAHMTMAAHYIGRGASVVLCIQMLPDNCVIQGEKLSPTAIKDYNRGRSYLSDLASRKGVPVFETVAEAVQKAAQLSRRAR</sequence>
<reference evidence="3 4" key="1">
    <citation type="submission" date="2019-07" db="EMBL/GenBank/DDBJ databases">
        <title>Draft genome assembly of a fouling barnacle, Amphibalanus amphitrite (Darwin, 1854): The first reference genome for Thecostraca.</title>
        <authorList>
            <person name="Kim W."/>
        </authorList>
    </citation>
    <scope>NUCLEOTIDE SEQUENCE [LARGE SCALE GENOMIC DNA]</scope>
    <source>
        <strain evidence="3">SNU_AA5</strain>
        <tissue evidence="3">Soma without cirri and trophi</tissue>
    </source>
</reference>
<feature type="region of interest" description="Disordered" evidence="1">
    <location>
        <begin position="1"/>
        <end position="63"/>
    </location>
</feature>
<dbReference type="Pfam" id="PF15891">
    <property type="entry name" value="Nuc_deoxyri_tr2"/>
    <property type="match status" value="1"/>
</dbReference>